<dbReference type="GO" id="GO:0043531">
    <property type="term" value="F:ADP binding"/>
    <property type="evidence" value="ECO:0007669"/>
    <property type="project" value="InterPro"/>
</dbReference>
<dbReference type="SMART" id="SM00530">
    <property type="entry name" value="HTH_XRE"/>
    <property type="match status" value="1"/>
</dbReference>
<feature type="domain" description="HTH cro/C1-type" evidence="2">
    <location>
        <begin position="21"/>
        <end position="70"/>
    </location>
</feature>
<dbReference type="InterPro" id="IPR019734">
    <property type="entry name" value="TPR_rpt"/>
</dbReference>
<dbReference type="SUPFAM" id="SSF52540">
    <property type="entry name" value="P-loop containing nucleoside triphosphate hydrolases"/>
    <property type="match status" value="1"/>
</dbReference>
<dbReference type="SUPFAM" id="SSF48452">
    <property type="entry name" value="TPR-like"/>
    <property type="match status" value="2"/>
</dbReference>
<dbReference type="AlphaFoldDB" id="A0A940WL77"/>
<dbReference type="Gene3D" id="1.10.8.430">
    <property type="entry name" value="Helical domain of apoptotic protease-activating factors"/>
    <property type="match status" value="1"/>
</dbReference>
<dbReference type="InterPro" id="IPR027417">
    <property type="entry name" value="P-loop_NTPase"/>
</dbReference>
<dbReference type="EMBL" id="JAFCNB010000001">
    <property type="protein sequence ID" value="MBP2702609.1"/>
    <property type="molecule type" value="Genomic_DNA"/>
</dbReference>
<dbReference type="InterPro" id="IPR042197">
    <property type="entry name" value="Apaf_helical"/>
</dbReference>
<accession>A0A940WL77</accession>
<dbReference type="InterPro" id="IPR002182">
    <property type="entry name" value="NB-ARC"/>
</dbReference>
<dbReference type="Gene3D" id="1.25.40.10">
    <property type="entry name" value="Tetratricopeptide repeat domain"/>
    <property type="match status" value="2"/>
</dbReference>
<sequence>MIANGTSSGRGAFAALLRWHRLRCRLTQEELAERAGISARSVGEMERGRSPRARTVELVAAALELAGAERERFIESGRALSWADRVPNGRTDREKPERPWAAPAQLPADAGDFTGREREIAAAVQALSETDAAPRTCVVTGAPGIGKTAFAVHVAHQVLSRFADCQLFVNLRGADAAPARPQEVLAGFLRALGVDPGSIPEELDERAALFRTLMSRSQALVVLDNASDEKQVRHLLPGSANCAVLVTSRRRLAGLGAQALIGLRPFNEQESVDLLARIAGAERVAVEAESAREVGRLCGGLPLALRIVGAQLGARPHHRLHDLARRLADEHRRLDVLSYSDLAVRASFDVGHQVLSEPERRLLRRLTVLDVPDFPLWLAAAVIGVSLTEAEDLMERLAEAHGVEPLGRDRAGQIRYGMHDLLRAYGRERIAEREPAIGTIQTAARHLASLAAAAREADRGLDYQVRLARKIGSGVDPEILALAAEHGIGWLEAESSTISGLVGQTLTLELFEECWAIALAGSWLSAVQNSPAEYRTLLSTAQQAARRSGDRRVEGLCATLLGDLHMFLGRVDDADTLFDTAERIFTDQDEPHGRIELWKSRAMLDRRRGRHDDAMRRYLHIREVAPQIGDDLAEAMALRGLAQIHLGEGHPDEALPLLETALEVASRSQMSWCRLTVLLYMGEAYRQAGRLDEAGAMLLSVAGALADIGDRKGEAHARLGLGRVAIDSGEYAEADAQLALAADLATHNQERHVLSQIRLAVAEVRLRTGQQAEAVRIVGEAMPAIISMGAAPLHAQAEDILRRTSRPASLVPRLNGDRRSRE</sequence>
<dbReference type="Pfam" id="PF13560">
    <property type="entry name" value="HTH_31"/>
    <property type="match status" value="1"/>
</dbReference>
<proteinExistence type="predicted"/>
<organism evidence="3 4">
    <name type="scientific">Microbispora oryzae</name>
    <dbReference type="NCBI Taxonomy" id="2806554"/>
    <lineage>
        <taxon>Bacteria</taxon>
        <taxon>Bacillati</taxon>
        <taxon>Actinomycetota</taxon>
        <taxon>Actinomycetes</taxon>
        <taxon>Streptosporangiales</taxon>
        <taxon>Streptosporangiaceae</taxon>
        <taxon>Microbispora</taxon>
    </lineage>
</organism>
<dbReference type="SMART" id="SM00028">
    <property type="entry name" value="TPR"/>
    <property type="match status" value="4"/>
</dbReference>
<dbReference type="Proteomes" id="UP000674234">
    <property type="component" value="Unassembled WGS sequence"/>
</dbReference>
<reference evidence="3" key="1">
    <citation type="submission" date="2021-02" db="EMBL/GenBank/DDBJ databases">
        <title>Draft genome sequence of Microbispora sp. RL4-1S isolated from rice leaves in Thailand.</title>
        <authorList>
            <person name="Muangham S."/>
            <person name="Duangmal K."/>
        </authorList>
    </citation>
    <scope>NUCLEOTIDE SEQUENCE</scope>
    <source>
        <strain evidence="3">RL4-1S</strain>
    </source>
</reference>
<dbReference type="PROSITE" id="PS50943">
    <property type="entry name" value="HTH_CROC1"/>
    <property type="match status" value="1"/>
</dbReference>
<dbReference type="RefSeq" id="WP_210153885.1">
    <property type="nucleotide sequence ID" value="NZ_JAFCNB010000001.1"/>
</dbReference>
<evidence type="ECO:0000313" key="4">
    <source>
        <dbReference type="Proteomes" id="UP000674234"/>
    </source>
</evidence>
<dbReference type="Gene3D" id="1.10.260.40">
    <property type="entry name" value="lambda repressor-like DNA-binding domains"/>
    <property type="match status" value="1"/>
</dbReference>
<dbReference type="Gene3D" id="3.40.50.300">
    <property type="entry name" value="P-loop containing nucleotide triphosphate hydrolases"/>
    <property type="match status" value="1"/>
</dbReference>
<dbReference type="InterPro" id="IPR010982">
    <property type="entry name" value="Lambda_DNA-bd_dom_sf"/>
</dbReference>
<dbReference type="GO" id="GO:0003677">
    <property type="term" value="F:DNA binding"/>
    <property type="evidence" value="ECO:0007669"/>
    <property type="project" value="InterPro"/>
</dbReference>
<feature type="region of interest" description="Disordered" evidence="1">
    <location>
        <begin position="85"/>
        <end position="109"/>
    </location>
</feature>
<dbReference type="InterPro" id="IPR011990">
    <property type="entry name" value="TPR-like_helical_dom_sf"/>
</dbReference>
<dbReference type="PANTHER" id="PTHR47691">
    <property type="entry name" value="REGULATOR-RELATED"/>
    <property type="match status" value="1"/>
</dbReference>
<dbReference type="Pfam" id="PF00931">
    <property type="entry name" value="NB-ARC"/>
    <property type="match status" value="1"/>
</dbReference>
<keyword evidence="4" id="KW-1185">Reference proteome</keyword>
<evidence type="ECO:0000256" key="1">
    <source>
        <dbReference type="SAM" id="MobiDB-lite"/>
    </source>
</evidence>
<name>A0A940WL77_9ACTN</name>
<dbReference type="PANTHER" id="PTHR47691:SF3">
    <property type="entry name" value="HTH-TYPE TRANSCRIPTIONAL REGULATOR RV0890C-RELATED"/>
    <property type="match status" value="1"/>
</dbReference>
<dbReference type="SUPFAM" id="SSF47413">
    <property type="entry name" value="lambda repressor-like DNA-binding domains"/>
    <property type="match status" value="1"/>
</dbReference>
<dbReference type="CDD" id="cd00093">
    <property type="entry name" value="HTH_XRE"/>
    <property type="match status" value="1"/>
</dbReference>
<comment type="caution">
    <text evidence="3">The sequence shown here is derived from an EMBL/GenBank/DDBJ whole genome shotgun (WGS) entry which is preliminary data.</text>
</comment>
<evidence type="ECO:0000313" key="3">
    <source>
        <dbReference type="EMBL" id="MBP2702609.1"/>
    </source>
</evidence>
<evidence type="ECO:0000259" key="2">
    <source>
        <dbReference type="PROSITE" id="PS50943"/>
    </source>
</evidence>
<protein>
    <submittedName>
        <fullName evidence="3">Tetratricopeptide repeat protein</fullName>
    </submittedName>
</protein>
<gene>
    <name evidence="3" type="ORF">JOL79_02185</name>
</gene>
<dbReference type="Pfam" id="PF13424">
    <property type="entry name" value="TPR_12"/>
    <property type="match status" value="1"/>
</dbReference>
<dbReference type="InterPro" id="IPR001387">
    <property type="entry name" value="Cro/C1-type_HTH"/>
</dbReference>
<dbReference type="PRINTS" id="PR00364">
    <property type="entry name" value="DISEASERSIST"/>
</dbReference>